<protein>
    <submittedName>
        <fullName evidence="2">Methyltransferase family protein</fullName>
    </submittedName>
</protein>
<dbReference type="InterPro" id="IPR029063">
    <property type="entry name" value="SAM-dependent_MTases_sf"/>
</dbReference>
<dbReference type="GO" id="GO:0032259">
    <property type="term" value="P:methylation"/>
    <property type="evidence" value="ECO:0007669"/>
    <property type="project" value="UniProtKB-KW"/>
</dbReference>
<dbReference type="GO" id="GO:0008757">
    <property type="term" value="F:S-adenosylmethionine-dependent methyltransferase activity"/>
    <property type="evidence" value="ECO:0007669"/>
    <property type="project" value="InterPro"/>
</dbReference>
<keyword evidence="3" id="KW-1185">Reference proteome</keyword>
<gene>
    <name evidence="2" type="ORF">DFR39_102182</name>
</gene>
<comment type="caution">
    <text evidence="2">The sequence shown here is derived from an EMBL/GenBank/DDBJ whole genome shotgun (WGS) entry which is preliminary data.</text>
</comment>
<accession>A0A4R6N8I1</accession>
<feature type="domain" description="Methyltransferase type 11" evidence="1">
    <location>
        <begin position="82"/>
        <end position="131"/>
    </location>
</feature>
<evidence type="ECO:0000313" key="2">
    <source>
        <dbReference type="EMBL" id="TDP11802.1"/>
    </source>
</evidence>
<dbReference type="Pfam" id="PF08241">
    <property type="entry name" value="Methyltransf_11"/>
    <property type="match status" value="1"/>
</dbReference>
<dbReference type="Gene3D" id="3.40.50.150">
    <property type="entry name" value="Vaccinia Virus protein VP39"/>
    <property type="match status" value="1"/>
</dbReference>
<evidence type="ECO:0000259" key="1">
    <source>
        <dbReference type="Pfam" id="PF08241"/>
    </source>
</evidence>
<reference evidence="2 3" key="1">
    <citation type="submission" date="2019-03" db="EMBL/GenBank/DDBJ databases">
        <title>Genomic Encyclopedia of Type Strains, Phase IV (KMG-IV): sequencing the most valuable type-strain genomes for metagenomic binning, comparative biology and taxonomic classification.</title>
        <authorList>
            <person name="Goeker M."/>
        </authorList>
    </citation>
    <scope>NUCLEOTIDE SEQUENCE [LARGE SCALE GENOMIC DNA]</scope>
    <source>
        <strain evidence="2 3">DSM 25082</strain>
    </source>
</reference>
<dbReference type="EMBL" id="SNXE01000002">
    <property type="protein sequence ID" value="TDP11802.1"/>
    <property type="molecule type" value="Genomic_DNA"/>
</dbReference>
<dbReference type="InterPro" id="IPR013216">
    <property type="entry name" value="Methyltransf_11"/>
</dbReference>
<dbReference type="OrthoDB" id="6191410at2"/>
<dbReference type="Proteomes" id="UP000295357">
    <property type="component" value="Unassembled WGS sequence"/>
</dbReference>
<keyword evidence="2" id="KW-0808">Transferase</keyword>
<dbReference type="SUPFAM" id="SSF53335">
    <property type="entry name" value="S-adenosyl-L-methionine-dependent methyltransferases"/>
    <property type="match status" value="1"/>
</dbReference>
<organism evidence="2 3">
    <name type="scientific">Roseateles asaccharophilus</name>
    <dbReference type="NCBI Taxonomy" id="582607"/>
    <lineage>
        <taxon>Bacteria</taxon>
        <taxon>Pseudomonadati</taxon>
        <taxon>Pseudomonadota</taxon>
        <taxon>Betaproteobacteria</taxon>
        <taxon>Burkholderiales</taxon>
        <taxon>Sphaerotilaceae</taxon>
        <taxon>Roseateles</taxon>
    </lineage>
</organism>
<sequence length="262" mass="29669">MTHEASIVELAAWLQTPAGRYLLAWEQAQLDAAVADVFGFHALQLGLPELQGLRANRMPQRWLALDEGRALGAPQLRHEGAALVCEFEALPFDGASLDLVLLPHTLEFAADPHQCLREVERVLRPEGRLVILGINPASSWGLRQNLGRLVARLPGVGPDLYLPRAGDFLGYWRLRDWLRLLNLEVETARFGAYAPPLRSDKWLQRWHWLEGLGQRWWPVLGASYFLVAVKRVHGMRLVGLSRQRARIRQARAAVALHQHHKQ</sequence>
<dbReference type="RefSeq" id="WP_133602577.1">
    <property type="nucleotide sequence ID" value="NZ_JAUFPJ010000002.1"/>
</dbReference>
<keyword evidence="2" id="KW-0489">Methyltransferase</keyword>
<proteinExistence type="predicted"/>
<dbReference type="AlphaFoldDB" id="A0A4R6N8I1"/>
<name>A0A4R6N8I1_9BURK</name>
<evidence type="ECO:0000313" key="3">
    <source>
        <dbReference type="Proteomes" id="UP000295357"/>
    </source>
</evidence>